<dbReference type="AlphaFoldDB" id="A0A9P6CKI8"/>
<feature type="compositionally biased region" description="Basic and acidic residues" evidence="1">
    <location>
        <begin position="80"/>
        <end position="91"/>
    </location>
</feature>
<comment type="caution">
    <text evidence="2">The sequence shown here is derived from an EMBL/GenBank/DDBJ whole genome shotgun (WGS) entry which is preliminary data.</text>
</comment>
<sequence length="106" mass="11860">MREIPMRRESSPRGESSQTKNPQVHESGEMFEGSLPAKAVKFFVIFKSPGVMCPSRRQTGTRRGAKRTKKILKIPVQDPWSREEPGGRDESINNGYTVVKKNGIGS</sequence>
<name>A0A9P6CKI8_9AGAR</name>
<dbReference type="EMBL" id="MU150258">
    <property type="protein sequence ID" value="KAF9463899.1"/>
    <property type="molecule type" value="Genomic_DNA"/>
</dbReference>
<feature type="compositionally biased region" description="Basic and acidic residues" evidence="1">
    <location>
        <begin position="1"/>
        <end position="12"/>
    </location>
</feature>
<gene>
    <name evidence="2" type="ORF">BDZ94DRAFT_1257715</name>
</gene>
<protein>
    <submittedName>
        <fullName evidence="2">Uncharacterized protein</fullName>
    </submittedName>
</protein>
<feature type="region of interest" description="Disordered" evidence="1">
    <location>
        <begin position="1"/>
        <end position="32"/>
    </location>
</feature>
<feature type="compositionally biased region" description="Polar residues" evidence="1">
    <location>
        <begin position="13"/>
        <end position="24"/>
    </location>
</feature>
<keyword evidence="3" id="KW-1185">Reference proteome</keyword>
<accession>A0A9P6CKI8</accession>
<reference evidence="2" key="1">
    <citation type="submission" date="2020-11" db="EMBL/GenBank/DDBJ databases">
        <authorList>
            <consortium name="DOE Joint Genome Institute"/>
            <person name="Ahrendt S."/>
            <person name="Riley R."/>
            <person name="Andreopoulos W."/>
            <person name="Labutti K."/>
            <person name="Pangilinan J."/>
            <person name="Ruiz-Duenas F.J."/>
            <person name="Barrasa J.M."/>
            <person name="Sanchez-Garcia M."/>
            <person name="Camarero S."/>
            <person name="Miyauchi S."/>
            <person name="Serrano A."/>
            <person name="Linde D."/>
            <person name="Babiker R."/>
            <person name="Drula E."/>
            <person name="Ayuso-Fernandez I."/>
            <person name="Pacheco R."/>
            <person name="Padilla G."/>
            <person name="Ferreira P."/>
            <person name="Barriuso J."/>
            <person name="Kellner H."/>
            <person name="Castanera R."/>
            <person name="Alfaro M."/>
            <person name="Ramirez L."/>
            <person name="Pisabarro A.G."/>
            <person name="Kuo A."/>
            <person name="Tritt A."/>
            <person name="Lipzen A."/>
            <person name="He G."/>
            <person name="Yan M."/>
            <person name="Ng V."/>
            <person name="Cullen D."/>
            <person name="Martin F."/>
            <person name="Rosso M.-N."/>
            <person name="Henrissat B."/>
            <person name="Hibbett D."/>
            <person name="Martinez A.T."/>
            <person name="Grigoriev I.V."/>
        </authorList>
    </citation>
    <scope>NUCLEOTIDE SEQUENCE</scope>
    <source>
        <strain evidence="2">CBS 247.69</strain>
    </source>
</reference>
<evidence type="ECO:0000313" key="2">
    <source>
        <dbReference type="EMBL" id="KAF9463899.1"/>
    </source>
</evidence>
<organism evidence="2 3">
    <name type="scientific">Collybia nuda</name>
    <dbReference type="NCBI Taxonomy" id="64659"/>
    <lineage>
        <taxon>Eukaryota</taxon>
        <taxon>Fungi</taxon>
        <taxon>Dikarya</taxon>
        <taxon>Basidiomycota</taxon>
        <taxon>Agaricomycotina</taxon>
        <taxon>Agaricomycetes</taxon>
        <taxon>Agaricomycetidae</taxon>
        <taxon>Agaricales</taxon>
        <taxon>Tricholomatineae</taxon>
        <taxon>Clitocybaceae</taxon>
        <taxon>Collybia</taxon>
    </lineage>
</organism>
<evidence type="ECO:0000256" key="1">
    <source>
        <dbReference type="SAM" id="MobiDB-lite"/>
    </source>
</evidence>
<proteinExistence type="predicted"/>
<feature type="region of interest" description="Disordered" evidence="1">
    <location>
        <begin position="77"/>
        <end position="106"/>
    </location>
</feature>
<dbReference type="Proteomes" id="UP000807353">
    <property type="component" value="Unassembled WGS sequence"/>
</dbReference>
<evidence type="ECO:0000313" key="3">
    <source>
        <dbReference type="Proteomes" id="UP000807353"/>
    </source>
</evidence>